<dbReference type="FunFam" id="3.40.50.720:FF:000115">
    <property type="entry name" value="3-oxoacyl-[acyl-carrier-protein] reductase FabG"/>
    <property type="match status" value="1"/>
</dbReference>
<dbReference type="PANTHER" id="PTHR42879">
    <property type="entry name" value="3-OXOACYL-(ACYL-CARRIER-PROTEIN) REDUCTASE"/>
    <property type="match status" value="1"/>
</dbReference>
<dbReference type="PATRIC" id="fig|795797.18.peg.1911"/>
<dbReference type="KEGG" id="hje:HacjB3_09590"/>
<dbReference type="InterPro" id="IPR020904">
    <property type="entry name" value="Sc_DH/Rdtase_CS"/>
</dbReference>
<dbReference type="PRINTS" id="PR00080">
    <property type="entry name" value="SDRFAMILY"/>
</dbReference>
<dbReference type="GO" id="GO:0032787">
    <property type="term" value="P:monocarboxylic acid metabolic process"/>
    <property type="evidence" value="ECO:0007669"/>
    <property type="project" value="UniProtKB-ARBA"/>
</dbReference>
<dbReference type="InterPro" id="IPR002347">
    <property type="entry name" value="SDR_fam"/>
</dbReference>
<keyword evidence="2" id="KW-0521">NADP</keyword>
<dbReference type="InterPro" id="IPR036291">
    <property type="entry name" value="NAD(P)-bd_dom_sf"/>
</dbReference>
<comment type="similarity">
    <text evidence="1">Belongs to the short-chain dehydrogenases/reductases (SDR) family.</text>
</comment>
<dbReference type="Proteomes" id="UP000000390">
    <property type="component" value="Chromosome"/>
</dbReference>
<evidence type="ECO:0000259" key="4">
    <source>
        <dbReference type="SMART" id="SM00822"/>
    </source>
</evidence>
<reference evidence="5 6" key="1">
    <citation type="journal article" date="2010" name="J. Bacteriol.">
        <title>Complete genome sequence of Halalkalicoccus jeotgali B3(T), an extremely halophilic archaeon.</title>
        <authorList>
            <person name="Roh S.W."/>
            <person name="Nam Y.D."/>
            <person name="Nam S.H."/>
            <person name="Choi S.H."/>
            <person name="Park H.S."/>
            <person name="Bae J.W."/>
        </authorList>
    </citation>
    <scope>NUCLEOTIDE SEQUENCE [LARGE SCALE GENOMIC DNA]</scope>
    <source>
        <strain evidence="6">DSM 18796 / CECT 7217 / JCM 14584 / KCTC 4019 / B3</strain>
    </source>
</reference>
<evidence type="ECO:0000256" key="1">
    <source>
        <dbReference type="ARBA" id="ARBA00006484"/>
    </source>
</evidence>
<dbReference type="GO" id="GO:0016491">
    <property type="term" value="F:oxidoreductase activity"/>
    <property type="evidence" value="ECO:0007669"/>
    <property type="project" value="UniProtKB-KW"/>
</dbReference>
<dbReference type="PANTHER" id="PTHR42879:SF2">
    <property type="entry name" value="3-OXOACYL-[ACYL-CARRIER-PROTEIN] REDUCTASE FABG"/>
    <property type="match status" value="1"/>
</dbReference>
<feature type="domain" description="Ketoreductase" evidence="4">
    <location>
        <begin position="19"/>
        <end position="199"/>
    </location>
</feature>
<evidence type="ECO:0000313" key="5">
    <source>
        <dbReference type="EMBL" id="ADJ15301.1"/>
    </source>
</evidence>
<gene>
    <name evidence="5" type="ordered locus">HacjB3_09590</name>
</gene>
<dbReference type="InterPro" id="IPR050259">
    <property type="entry name" value="SDR"/>
</dbReference>
<dbReference type="SMART" id="SM00822">
    <property type="entry name" value="PKS_KR"/>
    <property type="match status" value="1"/>
</dbReference>
<dbReference type="NCBIfam" id="NF009466">
    <property type="entry name" value="PRK12826.1-2"/>
    <property type="match status" value="1"/>
</dbReference>
<dbReference type="SUPFAM" id="SSF51735">
    <property type="entry name" value="NAD(P)-binding Rossmann-fold domains"/>
    <property type="match status" value="1"/>
</dbReference>
<name>D8J3J4_HALJB</name>
<dbReference type="HOGENOM" id="CLU_010194_1_3_2"/>
<sequence>MYHSERGARLRIHMKLEDRTCLITGSSRGIGRGIAEELANEGASVAINYRASSGAAEEVVDGINTAGGSAMATQADVTDEAEVEAMHEEIEDRFGSVDILVNNAGINVDTLFSEMTRAEWDRVIEVDLTGAFVCTKEFFDDVANAEEGRLINISSIVGKQGNLGQANYAAAKSGMFGLTRTLALELADSGSTANCVAPGFTATEMVEGIPERVRERIQAEIPLGRFATVEEIACAVSFIASPNASYITGEVLDVNGGMDL</sequence>
<dbReference type="STRING" id="795797.HacjB3_09590"/>
<dbReference type="PRINTS" id="PR00081">
    <property type="entry name" value="GDHRDH"/>
</dbReference>
<organism evidence="5 6">
    <name type="scientific">Halalkalicoccus jeotgali (strain DSM 18796 / CECT 7217 / JCM 14584 / KCTC 4019 / B3)</name>
    <dbReference type="NCBI Taxonomy" id="795797"/>
    <lineage>
        <taxon>Archaea</taxon>
        <taxon>Methanobacteriati</taxon>
        <taxon>Methanobacteriota</taxon>
        <taxon>Stenosarchaea group</taxon>
        <taxon>Halobacteria</taxon>
        <taxon>Halobacteriales</taxon>
        <taxon>Halococcaceae</taxon>
        <taxon>Halalkalicoccus</taxon>
    </lineage>
</organism>
<dbReference type="NCBIfam" id="NF005559">
    <property type="entry name" value="PRK07231.1"/>
    <property type="match status" value="1"/>
</dbReference>
<protein>
    <submittedName>
        <fullName evidence="5">Short-chain dehydrogenase/reductase SDR</fullName>
    </submittedName>
</protein>
<keyword evidence="3" id="KW-0560">Oxidoreductase</keyword>
<dbReference type="InterPro" id="IPR057326">
    <property type="entry name" value="KR_dom"/>
</dbReference>
<dbReference type="eggNOG" id="arCOG01259">
    <property type="taxonomic scope" value="Archaea"/>
</dbReference>
<evidence type="ECO:0000256" key="3">
    <source>
        <dbReference type="ARBA" id="ARBA00023002"/>
    </source>
</evidence>
<dbReference type="Pfam" id="PF13561">
    <property type="entry name" value="adh_short_C2"/>
    <property type="match status" value="1"/>
</dbReference>
<dbReference type="Gene3D" id="3.40.50.720">
    <property type="entry name" value="NAD(P)-binding Rossmann-like Domain"/>
    <property type="match status" value="1"/>
</dbReference>
<proteinExistence type="inferred from homology"/>
<dbReference type="EMBL" id="CP002062">
    <property type="protein sequence ID" value="ADJ15301.1"/>
    <property type="molecule type" value="Genomic_DNA"/>
</dbReference>
<evidence type="ECO:0000313" key="6">
    <source>
        <dbReference type="Proteomes" id="UP000000390"/>
    </source>
</evidence>
<dbReference type="PROSITE" id="PS00061">
    <property type="entry name" value="ADH_SHORT"/>
    <property type="match status" value="1"/>
</dbReference>
<evidence type="ECO:0000256" key="2">
    <source>
        <dbReference type="ARBA" id="ARBA00022857"/>
    </source>
</evidence>
<accession>D8J3J4</accession>
<dbReference type="AlphaFoldDB" id="D8J3J4"/>
<dbReference type="CDD" id="cd05333">
    <property type="entry name" value="BKR_SDR_c"/>
    <property type="match status" value="1"/>
</dbReference>